<dbReference type="SMART" id="SM00448">
    <property type="entry name" value="REC"/>
    <property type="match status" value="1"/>
</dbReference>
<dbReference type="PROSITE" id="PS50110">
    <property type="entry name" value="RESPONSE_REGULATORY"/>
    <property type="match status" value="1"/>
</dbReference>
<evidence type="ECO:0000256" key="8">
    <source>
        <dbReference type="SAM" id="MobiDB-lite"/>
    </source>
</evidence>
<dbReference type="PROSITE" id="PS50891">
    <property type="entry name" value="LOB"/>
    <property type="match status" value="1"/>
</dbReference>
<dbReference type="FunFam" id="1.10.10.60:FF:000007">
    <property type="entry name" value="Two-component response regulator"/>
    <property type="match status" value="1"/>
</dbReference>
<evidence type="ECO:0000313" key="11">
    <source>
        <dbReference type="EMBL" id="KAF3433033.1"/>
    </source>
</evidence>
<keyword evidence="3" id="KW-0902">Two-component regulatory system</keyword>
<comment type="subcellular location">
    <subcellularLocation>
        <location evidence="1">Nucleus</location>
    </subcellularLocation>
</comment>
<name>A0A8K0GQG0_9ROSA</name>
<keyword evidence="5" id="KW-0804">Transcription</keyword>
<keyword evidence="4" id="KW-0805">Transcription regulation</keyword>
<dbReference type="Pfam" id="PF00072">
    <property type="entry name" value="Response_reg"/>
    <property type="match status" value="1"/>
</dbReference>
<proteinExistence type="inferred from homology"/>
<dbReference type="GO" id="GO:0005634">
    <property type="term" value="C:nucleus"/>
    <property type="evidence" value="ECO:0007669"/>
    <property type="project" value="UniProtKB-SubCell"/>
</dbReference>
<evidence type="ECO:0000256" key="4">
    <source>
        <dbReference type="ARBA" id="ARBA00023015"/>
    </source>
</evidence>
<dbReference type="InterPro" id="IPR004883">
    <property type="entry name" value="LOB"/>
</dbReference>
<dbReference type="CDD" id="cd17584">
    <property type="entry name" value="REC_typeB_ARR-like"/>
    <property type="match status" value="1"/>
</dbReference>
<dbReference type="Gene3D" id="1.10.10.60">
    <property type="entry name" value="Homeodomain-like"/>
    <property type="match status" value="1"/>
</dbReference>
<dbReference type="Gene3D" id="3.40.50.2300">
    <property type="match status" value="1"/>
</dbReference>
<comment type="caution">
    <text evidence="11">The sequence shown here is derived from an EMBL/GenBank/DDBJ whole genome shotgun (WGS) entry which is preliminary data.</text>
</comment>
<evidence type="ECO:0000256" key="2">
    <source>
        <dbReference type="ARBA" id="ARBA00005474"/>
    </source>
</evidence>
<dbReference type="InterPro" id="IPR011006">
    <property type="entry name" value="CheY-like_superfamily"/>
</dbReference>
<dbReference type="SUPFAM" id="SSF46689">
    <property type="entry name" value="Homeodomain-like"/>
    <property type="match status" value="1"/>
</dbReference>
<dbReference type="Pfam" id="PF03195">
    <property type="entry name" value="LOB"/>
    <property type="match status" value="1"/>
</dbReference>
<evidence type="ECO:0000256" key="3">
    <source>
        <dbReference type="ARBA" id="ARBA00023012"/>
    </source>
</evidence>
<dbReference type="Proteomes" id="UP000796880">
    <property type="component" value="Unassembled WGS sequence"/>
</dbReference>
<dbReference type="InterPro" id="IPR001789">
    <property type="entry name" value="Sig_transdc_resp-reg_receiver"/>
</dbReference>
<feature type="compositionally biased region" description="Basic and acidic residues" evidence="8">
    <location>
        <begin position="155"/>
        <end position="177"/>
    </location>
</feature>
<keyword evidence="6" id="KW-0539">Nucleus</keyword>
<keyword evidence="7" id="KW-0597">Phosphoprotein</keyword>
<evidence type="ECO:0000259" key="10">
    <source>
        <dbReference type="PROSITE" id="PS50891"/>
    </source>
</evidence>
<dbReference type="EMBL" id="VOIH02000011">
    <property type="protein sequence ID" value="KAF3433033.1"/>
    <property type="molecule type" value="Genomic_DNA"/>
</dbReference>
<protein>
    <submittedName>
        <fullName evidence="11">Uncharacterized protein</fullName>
    </submittedName>
</protein>
<dbReference type="GO" id="GO:0009736">
    <property type="term" value="P:cytokinin-activated signaling pathway"/>
    <property type="evidence" value="ECO:0007669"/>
    <property type="project" value="InterPro"/>
</dbReference>
<keyword evidence="12" id="KW-1185">Reference proteome</keyword>
<feature type="domain" description="Response regulatory" evidence="9">
    <location>
        <begin position="25"/>
        <end position="140"/>
    </location>
</feature>
<dbReference type="AlphaFoldDB" id="A0A8K0GQG0"/>
<evidence type="ECO:0000256" key="1">
    <source>
        <dbReference type="ARBA" id="ARBA00004123"/>
    </source>
</evidence>
<evidence type="ECO:0000256" key="5">
    <source>
        <dbReference type="ARBA" id="ARBA00023163"/>
    </source>
</evidence>
<comment type="similarity">
    <text evidence="2">Belongs to the LOB domain-containing protein family.</text>
</comment>
<dbReference type="OrthoDB" id="21225at2759"/>
<dbReference type="PANTHER" id="PTHR43874">
    <property type="entry name" value="TWO-COMPONENT RESPONSE REGULATOR"/>
    <property type="match status" value="1"/>
</dbReference>
<dbReference type="InterPro" id="IPR009057">
    <property type="entry name" value="Homeodomain-like_sf"/>
</dbReference>
<reference evidence="11" key="1">
    <citation type="submission" date="2020-03" db="EMBL/GenBank/DDBJ databases">
        <title>A high-quality chromosome-level genome assembly of a woody plant with both climbing and erect habits, Rhamnella rubrinervis.</title>
        <authorList>
            <person name="Lu Z."/>
            <person name="Yang Y."/>
            <person name="Zhu X."/>
            <person name="Sun Y."/>
        </authorList>
    </citation>
    <scope>NUCLEOTIDE SEQUENCE</scope>
    <source>
        <strain evidence="11">BYM</strain>
        <tissue evidence="11">Leaf</tissue>
    </source>
</reference>
<accession>A0A8K0GQG0</accession>
<sequence>MDYERIRVGKSVDAPGTKPPFVDIHILLVDDDATTLAIVSAMLRTMRYQVATVRNPVDALATLRMKKGLFDIVVTDLHMPYMNGFELQKKVDEEFKLPVIMMSADDKESVILKSLEGGVAYFMVKPVSPDDLKNVWQYAVAAKKGKSVIIEEIESVHGDDQPSSGDHHKTSNTEDKNSTTTTANIEEKVVRGRRDCKRKASYNNKSKDINQEGDEELNDDAPKKAKVVWTNSLHNRFLLAIRHISLERAVPKRILEFMNVPGLTRENVASHLQKDDDDRYTHQFPRQQQMITTSTTSPLMFQQGFTRNHNITSTTPNASNIGLFRLHENNLPKLGFGHSNFLSNNHAKIQQPIMLGVGVTNPKPWIYQSNNYPGFGTSNGVNNGKFIHGVNDHEHQNLTRPGLFSTRTNYNLGGTTASFTTPGTIKNMGTTFMGNNNLMANSGYHPSSNFAGGVQTNSNDGGVVGLDKPGFNINGISNGYGLVNGVGNDDNVNMVAPMGNNIKGSNIMGYVAQGDSSSYGFENANQNQELAFPNSINQKQQHHQYGMPNGEDHAQLYASQNDYFISDLFMSESNNLQAPFQPQGGDQGLVSNISDTSHQLAQLKASPNQPHNPHDLSHLVQQNASFQQSFGQQHQGSGDQVVDCELNDMYQDWDEFMDSLLNTKQYSSKDFETMISGRCAACKYLRRRCPSDCIFSPYFPSNNPQRFACVHRIYGASNVGKMLQQLPSNLRAEAAETLYFEAKCRIEDPVYGVVGIVSQLHQQIHSVESEVAKVKAEIAFINSSDSNLNAQDYDQTQLLPHHHHHVDMESNVPNMNFFNGQSNVAQSYSQAYTNWMV</sequence>
<dbReference type="SUPFAM" id="SSF52172">
    <property type="entry name" value="CheY-like"/>
    <property type="match status" value="1"/>
</dbReference>
<dbReference type="InterPro" id="IPR045279">
    <property type="entry name" value="ARR-like"/>
</dbReference>
<feature type="region of interest" description="Disordered" evidence="8">
    <location>
        <begin position="155"/>
        <end position="219"/>
    </location>
</feature>
<dbReference type="GO" id="GO:0003677">
    <property type="term" value="F:DNA binding"/>
    <property type="evidence" value="ECO:0007669"/>
    <property type="project" value="InterPro"/>
</dbReference>
<organism evidence="11 12">
    <name type="scientific">Rhamnella rubrinervis</name>
    <dbReference type="NCBI Taxonomy" id="2594499"/>
    <lineage>
        <taxon>Eukaryota</taxon>
        <taxon>Viridiplantae</taxon>
        <taxon>Streptophyta</taxon>
        <taxon>Embryophyta</taxon>
        <taxon>Tracheophyta</taxon>
        <taxon>Spermatophyta</taxon>
        <taxon>Magnoliopsida</taxon>
        <taxon>eudicotyledons</taxon>
        <taxon>Gunneridae</taxon>
        <taxon>Pentapetalae</taxon>
        <taxon>rosids</taxon>
        <taxon>fabids</taxon>
        <taxon>Rosales</taxon>
        <taxon>Rhamnaceae</taxon>
        <taxon>rhamnoid group</taxon>
        <taxon>Rhamneae</taxon>
        <taxon>Rhamnella</taxon>
    </lineage>
</organism>
<evidence type="ECO:0000256" key="7">
    <source>
        <dbReference type="PROSITE-ProRule" id="PRU00169"/>
    </source>
</evidence>
<dbReference type="PANTHER" id="PTHR43874:SF19">
    <property type="entry name" value="RESPONSE REGULATOR 23-RELATED"/>
    <property type="match status" value="1"/>
</dbReference>
<dbReference type="NCBIfam" id="TIGR01557">
    <property type="entry name" value="myb_SHAQKYF"/>
    <property type="match status" value="1"/>
</dbReference>
<evidence type="ECO:0000259" key="9">
    <source>
        <dbReference type="PROSITE" id="PS50110"/>
    </source>
</evidence>
<dbReference type="InterPro" id="IPR006447">
    <property type="entry name" value="Myb_dom_plants"/>
</dbReference>
<dbReference type="GO" id="GO:0000160">
    <property type="term" value="P:phosphorelay signal transduction system"/>
    <property type="evidence" value="ECO:0007669"/>
    <property type="project" value="UniProtKB-KW"/>
</dbReference>
<evidence type="ECO:0000256" key="6">
    <source>
        <dbReference type="ARBA" id="ARBA00023242"/>
    </source>
</evidence>
<gene>
    <name evidence="11" type="ORF">FNV43_RR24135</name>
</gene>
<feature type="domain" description="LOB" evidence="10">
    <location>
        <begin position="677"/>
        <end position="778"/>
    </location>
</feature>
<evidence type="ECO:0000313" key="12">
    <source>
        <dbReference type="Proteomes" id="UP000796880"/>
    </source>
</evidence>
<feature type="modified residue" description="4-aspartylphosphate" evidence="7">
    <location>
        <position position="76"/>
    </location>
</feature>